<keyword evidence="2" id="KW-1185">Reference proteome</keyword>
<accession>A0AAV2GXN8</accession>
<gene>
    <name evidence="1" type="ORF">GSLYS_00000087001</name>
</gene>
<dbReference type="Proteomes" id="UP001497497">
    <property type="component" value="Unassembled WGS sequence"/>
</dbReference>
<name>A0AAV2GXN8_LYMST</name>
<feature type="non-terminal residue" evidence="1">
    <location>
        <position position="1"/>
    </location>
</feature>
<feature type="non-terminal residue" evidence="1">
    <location>
        <position position="132"/>
    </location>
</feature>
<reference evidence="1 2" key="1">
    <citation type="submission" date="2024-04" db="EMBL/GenBank/DDBJ databases">
        <authorList>
            <consortium name="Genoscope - CEA"/>
            <person name="William W."/>
        </authorList>
    </citation>
    <scope>NUCLEOTIDE SEQUENCE [LARGE SCALE GENOMIC DNA]</scope>
</reference>
<comment type="caution">
    <text evidence="1">The sequence shown here is derived from an EMBL/GenBank/DDBJ whole genome shotgun (WGS) entry which is preliminary data.</text>
</comment>
<organism evidence="1 2">
    <name type="scientific">Lymnaea stagnalis</name>
    <name type="common">Great pond snail</name>
    <name type="synonym">Helix stagnalis</name>
    <dbReference type="NCBI Taxonomy" id="6523"/>
    <lineage>
        <taxon>Eukaryota</taxon>
        <taxon>Metazoa</taxon>
        <taxon>Spiralia</taxon>
        <taxon>Lophotrochozoa</taxon>
        <taxon>Mollusca</taxon>
        <taxon>Gastropoda</taxon>
        <taxon>Heterobranchia</taxon>
        <taxon>Euthyneura</taxon>
        <taxon>Panpulmonata</taxon>
        <taxon>Hygrophila</taxon>
        <taxon>Lymnaeoidea</taxon>
        <taxon>Lymnaeidae</taxon>
        <taxon>Lymnaea</taxon>
    </lineage>
</organism>
<sequence>IAFDSTLDDSHVDFFEVNDETADKNSESSFKMFVPESFYTVVSNNEASVISHADDQYFSISNAQITPDNFSESRTPFSISANDNMGRARGGYIETYSECQASDFKVECFVTDQGNSSNDDEVFSKSLPLKTP</sequence>
<evidence type="ECO:0000313" key="1">
    <source>
        <dbReference type="EMBL" id="CAL1525910.1"/>
    </source>
</evidence>
<proteinExistence type="predicted"/>
<dbReference type="AlphaFoldDB" id="A0AAV2GXN8"/>
<protein>
    <submittedName>
        <fullName evidence="1">Uncharacterized protein</fullName>
    </submittedName>
</protein>
<evidence type="ECO:0000313" key="2">
    <source>
        <dbReference type="Proteomes" id="UP001497497"/>
    </source>
</evidence>
<dbReference type="EMBL" id="CAXITT010000001">
    <property type="protein sequence ID" value="CAL1525910.1"/>
    <property type="molecule type" value="Genomic_DNA"/>
</dbReference>